<protein>
    <submittedName>
        <fullName evidence="2">Urease accessory protein UreH</fullName>
    </submittedName>
</protein>
<name>A0A4P7NXK3_9GAMM</name>
<keyword evidence="1" id="KW-0812">Transmembrane</keyword>
<gene>
    <name evidence="2" type="ORF">GHNINEIG_00487</name>
</gene>
<dbReference type="GO" id="GO:0015099">
    <property type="term" value="F:nickel cation transmembrane transporter activity"/>
    <property type="evidence" value="ECO:0007669"/>
    <property type="project" value="TreeGrafter"/>
</dbReference>
<dbReference type="GO" id="GO:0032025">
    <property type="term" value="P:response to cobalt ion"/>
    <property type="evidence" value="ECO:0007669"/>
    <property type="project" value="TreeGrafter"/>
</dbReference>
<evidence type="ECO:0000313" key="2">
    <source>
        <dbReference type="EMBL" id="QBZ82457.1"/>
    </source>
</evidence>
<dbReference type="Proteomes" id="UP000296201">
    <property type="component" value="Chromosome"/>
</dbReference>
<dbReference type="EMBL" id="CP032096">
    <property type="protein sequence ID" value="QBZ82457.1"/>
    <property type="molecule type" value="Genomic_DNA"/>
</dbReference>
<dbReference type="OrthoDB" id="5333961at2"/>
<accession>A0A4P7NXK3</accession>
<dbReference type="RefSeq" id="WP_135795167.1">
    <property type="nucleotide sequence ID" value="NZ_CP032096.1"/>
</dbReference>
<feature type="transmembrane region" description="Helical" evidence="1">
    <location>
        <begin position="38"/>
        <end position="57"/>
    </location>
</feature>
<feature type="transmembrane region" description="Helical" evidence="1">
    <location>
        <begin position="127"/>
        <end position="147"/>
    </location>
</feature>
<keyword evidence="3" id="KW-1185">Reference proteome</keyword>
<dbReference type="AlphaFoldDB" id="A0A4P7NXK3"/>
<keyword evidence="1" id="KW-1133">Transmembrane helix</keyword>
<dbReference type="GO" id="GO:0005886">
    <property type="term" value="C:plasma membrane"/>
    <property type="evidence" value="ECO:0007669"/>
    <property type="project" value="UniProtKB-SubCell"/>
</dbReference>
<feature type="transmembrane region" description="Helical" evidence="1">
    <location>
        <begin position="69"/>
        <end position="92"/>
    </location>
</feature>
<feature type="transmembrane region" description="Helical" evidence="1">
    <location>
        <begin position="6"/>
        <end position="31"/>
    </location>
</feature>
<dbReference type="GO" id="GO:0006824">
    <property type="term" value="P:cobalt ion transport"/>
    <property type="evidence" value="ECO:0007669"/>
    <property type="project" value="UniProtKB-KW"/>
</dbReference>
<feature type="transmembrane region" description="Helical" evidence="1">
    <location>
        <begin position="195"/>
        <end position="214"/>
    </location>
</feature>
<organism evidence="2 3">
    <name type="scientific">Hydrogenovibrio crunogenus</name>
    <dbReference type="NCBI Taxonomy" id="39765"/>
    <lineage>
        <taxon>Bacteria</taxon>
        <taxon>Pseudomonadati</taxon>
        <taxon>Pseudomonadota</taxon>
        <taxon>Gammaproteobacteria</taxon>
        <taxon>Thiotrichales</taxon>
        <taxon>Piscirickettsiaceae</taxon>
        <taxon>Hydrogenovibrio</taxon>
    </lineage>
</organism>
<proteinExistence type="predicted"/>
<sequence length="215" mass="23665">MIEYGLFLIFWYGLMHAFAPDHMTAIVNFSIGKQKAKVMMITLGFALGHGVSLYLFSLLLSDLEIPEQVLAYGDVLASLVLILMGMYLLYLVAANQIHIRKHEHHGIEHAHIWFGHEHHHQNANRKWLSGSAMMGVLMGIGGVRGMLVTLSAVSNDQVSGLMILSFTLGVTLVFAVFGLTIAVFNQKFLQSKKPLRRAVFGAGLISCLVGGQAFL</sequence>
<evidence type="ECO:0000256" key="1">
    <source>
        <dbReference type="SAM" id="Phobius"/>
    </source>
</evidence>
<dbReference type="GO" id="GO:0010045">
    <property type="term" value="P:response to nickel cation"/>
    <property type="evidence" value="ECO:0007669"/>
    <property type="project" value="TreeGrafter"/>
</dbReference>
<dbReference type="PANTHER" id="PTHR40659:SF1">
    <property type="entry name" value="NICKEL_COBALT EFFLUX SYSTEM RCNA"/>
    <property type="match status" value="1"/>
</dbReference>
<keyword evidence="1" id="KW-0472">Membrane</keyword>
<evidence type="ECO:0000313" key="3">
    <source>
        <dbReference type="Proteomes" id="UP000296201"/>
    </source>
</evidence>
<dbReference type="PANTHER" id="PTHR40659">
    <property type="entry name" value="NICKEL/COBALT EFFLUX SYSTEM RCNA"/>
    <property type="match status" value="1"/>
</dbReference>
<feature type="transmembrane region" description="Helical" evidence="1">
    <location>
        <begin position="159"/>
        <end position="183"/>
    </location>
</feature>
<reference evidence="2 3" key="1">
    <citation type="submission" date="2018-08" db="EMBL/GenBank/DDBJ databases">
        <title>Horizontal acquisition of hydrogen conversion ability and other habitat adaptations in Hydrogenovibrio crunogenus strains.</title>
        <authorList>
            <person name="Gonnella G."/>
            <person name="Adam N."/>
            <person name="Perner M."/>
        </authorList>
    </citation>
    <scope>NUCLEOTIDE SEQUENCE [LARGE SCALE GENOMIC DNA]</scope>
    <source>
        <strain evidence="2 3">SP-41</strain>
    </source>
</reference>
<dbReference type="GO" id="GO:0046583">
    <property type="term" value="F:monoatomic cation efflux transmembrane transporter activity"/>
    <property type="evidence" value="ECO:0007669"/>
    <property type="project" value="TreeGrafter"/>
</dbReference>
<dbReference type="InterPro" id="IPR051224">
    <property type="entry name" value="NiCoT_RcnA"/>
</dbReference>